<comment type="caution">
    <text evidence="3">The sequence shown here is derived from an EMBL/GenBank/DDBJ whole genome shotgun (WGS) entry which is preliminary data.</text>
</comment>
<accession>A0A9J6EAI5</accession>
<dbReference type="Proteomes" id="UP000821866">
    <property type="component" value="Chromosome 3"/>
</dbReference>
<organism evidence="3 4">
    <name type="scientific">Rhipicephalus microplus</name>
    <name type="common">Cattle tick</name>
    <name type="synonym">Boophilus microplus</name>
    <dbReference type="NCBI Taxonomy" id="6941"/>
    <lineage>
        <taxon>Eukaryota</taxon>
        <taxon>Metazoa</taxon>
        <taxon>Ecdysozoa</taxon>
        <taxon>Arthropoda</taxon>
        <taxon>Chelicerata</taxon>
        <taxon>Arachnida</taxon>
        <taxon>Acari</taxon>
        <taxon>Parasitiformes</taxon>
        <taxon>Ixodida</taxon>
        <taxon>Ixodoidea</taxon>
        <taxon>Ixodidae</taxon>
        <taxon>Rhipicephalinae</taxon>
        <taxon>Rhipicephalus</taxon>
        <taxon>Boophilus</taxon>
    </lineage>
</organism>
<keyword evidence="4" id="KW-1185">Reference proteome</keyword>
<dbReference type="EMBL" id="JABSTU010000005">
    <property type="protein sequence ID" value="KAH8031265.1"/>
    <property type="molecule type" value="Genomic_DNA"/>
</dbReference>
<proteinExistence type="predicted"/>
<sequence>MRGRAASTGSCRTSRCTPPYSRQRQERPETQPDITEDPLPKACEVLPVSDLFRFLPAQMVSKPGVMTHVIDGYIIQESLQPFPSTTTATKTSIVGAQRYHHVSRTMPSMGMNAGTSGAITQAVPAKQKPPQSLDLSFVGKPAITKPFQVHETSTMKLTPKRKTPSLACKNIEELHTTSSKTTSFVPGAAATPKFKLINGTPLEDPSTSPWDSVTSQASSALLTTPQHRHPEPTYPLHNWSNSPEKWTVDDVAQYVSGSPGCEGIAEKFRYHEIDGGALFLIKEHHLMTTMDMKLGPALKMCATIASLRDVSQDKLVVRVGI</sequence>
<evidence type="ECO:0000256" key="1">
    <source>
        <dbReference type="SAM" id="MobiDB-lite"/>
    </source>
</evidence>
<feature type="compositionally biased region" description="Polar residues" evidence="1">
    <location>
        <begin position="7"/>
        <end position="22"/>
    </location>
</feature>
<dbReference type="PANTHER" id="PTHR12247">
    <property type="entry name" value="POLYCOMB GROUP PROTEIN"/>
    <property type="match status" value="1"/>
</dbReference>
<gene>
    <name evidence="3" type="ORF">HPB51_014477</name>
</gene>
<feature type="domain" description="SAM" evidence="2">
    <location>
        <begin position="245"/>
        <end position="308"/>
    </location>
</feature>
<dbReference type="InterPro" id="IPR001660">
    <property type="entry name" value="SAM"/>
</dbReference>
<evidence type="ECO:0000259" key="2">
    <source>
        <dbReference type="Pfam" id="PF00536"/>
    </source>
</evidence>
<protein>
    <recommendedName>
        <fullName evidence="2">SAM domain-containing protein</fullName>
    </recommendedName>
</protein>
<dbReference type="InterPro" id="IPR013761">
    <property type="entry name" value="SAM/pointed_sf"/>
</dbReference>
<dbReference type="Pfam" id="PF00536">
    <property type="entry name" value="SAM_1"/>
    <property type="match status" value="1"/>
</dbReference>
<dbReference type="Gene3D" id="1.10.150.50">
    <property type="entry name" value="Transcription Factor, Ets-1"/>
    <property type="match status" value="1"/>
</dbReference>
<evidence type="ECO:0000313" key="3">
    <source>
        <dbReference type="EMBL" id="KAH8031265.1"/>
    </source>
</evidence>
<name>A0A9J6EAI5_RHIMP</name>
<reference evidence="3" key="1">
    <citation type="journal article" date="2020" name="Cell">
        <title>Large-Scale Comparative Analyses of Tick Genomes Elucidate Their Genetic Diversity and Vector Capacities.</title>
        <authorList>
            <consortium name="Tick Genome and Microbiome Consortium (TIGMIC)"/>
            <person name="Jia N."/>
            <person name="Wang J."/>
            <person name="Shi W."/>
            <person name="Du L."/>
            <person name="Sun Y."/>
            <person name="Zhan W."/>
            <person name="Jiang J.F."/>
            <person name="Wang Q."/>
            <person name="Zhang B."/>
            <person name="Ji P."/>
            <person name="Bell-Sakyi L."/>
            <person name="Cui X.M."/>
            <person name="Yuan T.T."/>
            <person name="Jiang B.G."/>
            <person name="Yang W.F."/>
            <person name="Lam T.T."/>
            <person name="Chang Q.C."/>
            <person name="Ding S.J."/>
            <person name="Wang X.J."/>
            <person name="Zhu J.G."/>
            <person name="Ruan X.D."/>
            <person name="Zhao L."/>
            <person name="Wei J.T."/>
            <person name="Ye R.Z."/>
            <person name="Que T.C."/>
            <person name="Du C.H."/>
            <person name="Zhou Y.H."/>
            <person name="Cheng J.X."/>
            <person name="Dai P.F."/>
            <person name="Guo W.B."/>
            <person name="Han X.H."/>
            <person name="Huang E.J."/>
            <person name="Li L.F."/>
            <person name="Wei W."/>
            <person name="Gao Y.C."/>
            <person name="Liu J.Z."/>
            <person name="Shao H.Z."/>
            <person name="Wang X."/>
            <person name="Wang C.C."/>
            <person name="Yang T.C."/>
            <person name="Huo Q.B."/>
            <person name="Li W."/>
            <person name="Chen H.Y."/>
            <person name="Chen S.E."/>
            <person name="Zhou L.G."/>
            <person name="Ni X.B."/>
            <person name="Tian J.H."/>
            <person name="Sheng Y."/>
            <person name="Liu T."/>
            <person name="Pan Y.S."/>
            <person name="Xia L.Y."/>
            <person name="Li J."/>
            <person name="Zhao F."/>
            <person name="Cao W.C."/>
        </authorList>
    </citation>
    <scope>NUCLEOTIDE SEQUENCE</scope>
    <source>
        <strain evidence="3">Rmic-2018</strain>
    </source>
</reference>
<dbReference type="GO" id="GO:0035102">
    <property type="term" value="C:PRC1 complex"/>
    <property type="evidence" value="ECO:0007669"/>
    <property type="project" value="TreeGrafter"/>
</dbReference>
<evidence type="ECO:0000313" key="4">
    <source>
        <dbReference type="Proteomes" id="UP000821866"/>
    </source>
</evidence>
<dbReference type="SUPFAM" id="SSF47769">
    <property type="entry name" value="SAM/Pointed domain"/>
    <property type="match status" value="1"/>
</dbReference>
<dbReference type="PANTHER" id="PTHR12247:SF138">
    <property type="entry name" value="POLYHOMEOTIC DISTAL, ISOFORM A-RELATED"/>
    <property type="match status" value="1"/>
</dbReference>
<dbReference type="InterPro" id="IPR050548">
    <property type="entry name" value="PcG_chromatin_remod_factors"/>
</dbReference>
<dbReference type="GO" id="GO:0045892">
    <property type="term" value="P:negative regulation of DNA-templated transcription"/>
    <property type="evidence" value="ECO:0007669"/>
    <property type="project" value="TreeGrafter"/>
</dbReference>
<dbReference type="GO" id="GO:0003682">
    <property type="term" value="F:chromatin binding"/>
    <property type="evidence" value="ECO:0007669"/>
    <property type="project" value="TreeGrafter"/>
</dbReference>
<dbReference type="AlphaFoldDB" id="A0A9J6EAI5"/>
<dbReference type="VEuPathDB" id="VectorBase:LOC119164958"/>
<feature type="region of interest" description="Disordered" evidence="1">
    <location>
        <begin position="1"/>
        <end position="40"/>
    </location>
</feature>
<reference evidence="3" key="2">
    <citation type="submission" date="2021-09" db="EMBL/GenBank/DDBJ databases">
        <authorList>
            <person name="Jia N."/>
            <person name="Wang J."/>
            <person name="Shi W."/>
            <person name="Du L."/>
            <person name="Sun Y."/>
            <person name="Zhan W."/>
            <person name="Jiang J."/>
            <person name="Wang Q."/>
            <person name="Zhang B."/>
            <person name="Ji P."/>
            <person name="Sakyi L.B."/>
            <person name="Cui X."/>
            <person name="Yuan T."/>
            <person name="Jiang B."/>
            <person name="Yang W."/>
            <person name="Lam T.T.-Y."/>
            <person name="Chang Q."/>
            <person name="Ding S."/>
            <person name="Wang X."/>
            <person name="Zhu J."/>
            <person name="Ruan X."/>
            <person name="Zhao L."/>
            <person name="Wei J."/>
            <person name="Que T."/>
            <person name="Du C."/>
            <person name="Cheng J."/>
            <person name="Dai P."/>
            <person name="Han X."/>
            <person name="Huang E."/>
            <person name="Gao Y."/>
            <person name="Liu J."/>
            <person name="Shao H."/>
            <person name="Ye R."/>
            <person name="Li L."/>
            <person name="Wei W."/>
            <person name="Wang X."/>
            <person name="Wang C."/>
            <person name="Huo Q."/>
            <person name="Li W."/>
            <person name="Guo W."/>
            <person name="Chen H."/>
            <person name="Chen S."/>
            <person name="Zhou L."/>
            <person name="Zhou L."/>
            <person name="Ni X."/>
            <person name="Tian J."/>
            <person name="Zhou Y."/>
            <person name="Sheng Y."/>
            <person name="Liu T."/>
            <person name="Pan Y."/>
            <person name="Xia L."/>
            <person name="Li J."/>
            <person name="Zhao F."/>
            <person name="Cao W."/>
        </authorList>
    </citation>
    <scope>NUCLEOTIDE SEQUENCE</scope>
    <source>
        <strain evidence="3">Rmic-2018</strain>
        <tissue evidence="3">Larvae</tissue>
    </source>
</reference>
<dbReference type="GO" id="GO:0042393">
    <property type="term" value="F:histone binding"/>
    <property type="evidence" value="ECO:0007669"/>
    <property type="project" value="TreeGrafter"/>
</dbReference>